<dbReference type="InterPro" id="IPR006059">
    <property type="entry name" value="SBP"/>
</dbReference>
<proteinExistence type="predicted"/>
<dbReference type="Proteomes" id="UP000244900">
    <property type="component" value="Chromosome"/>
</dbReference>
<evidence type="ECO:0000256" key="2">
    <source>
        <dbReference type="SAM" id="SignalP"/>
    </source>
</evidence>
<sequence>MGIRTRHTGRRFGRVTALAAGAVAAGLLTAACSGTGAGRAEPPAKDWAGLRAEARGQTVNLFMYGGDEGANSFVDEEVAPAAEKLGITVRRVPVADTQDAVQKILGDQRAGKDSGGAVDLVWVNGENFRTGKQAGLWLCGYTGLMPNQKYLDRSDPTLTQDFGTPVDDCETPWNRARFAFVHDSARLPQPPRTTAALIEWIKKNPGRFTYPAPPDFTGSAFVRHLLTAGAAGTRPVPAEYGEDAYDAVAPALWKELNALKPALWRQGTTHPKDQSALDDLFADGEVDMTMTYNPAGVPALVDKGRFPATTRVFVPEDGTLGNTSYLAVPRNAAHREAALVLSDLMLSPELQYAKARPGGWGAYPVLDQDRLPEEWRRKFAALTTPETMLPAEELSRGARPELSGDWVGPLDKGWKREVASAS</sequence>
<keyword evidence="4" id="KW-1185">Reference proteome</keyword>
<evidence type="ECO:0000313" key="4">
    <source>
        <dbReference type="Proteomes" id="UP000244900"/>
    </source>
</evidence>
<dbReference type="SUPFAM" id="SSF53850">
    <property type="entry name" value="Periplasmic binding protein-like II"/>
    <property type="match status" value="1"/>
</dbReference>
<feature type="region of interest" description="Disordered" evidence="1">
    <location>
        <begin position="390"/>
        <end position="410"/>
    </location>
</feature>
<feature type="chain" id="PRO_5038808158" evidence="2">
    <location>
        <begin position="31"/>
        <end position="422"/>
    </location>
</feature>
<name>A0A2S1SWI3_9ACTN</name>
<dbReference type="AlphaFoldDB" id="A0A2S1SWI3"/>
<dbReference type="KEGG" id="stir:DDW44_19740"/>
<protein>
    <submittedName>
        <fullName evidence="3">ABC transporter substrate-binding protein</fullName>
    </submittedName>
</protein>
<keyword evidence="2" id="KW-0732">Signal</keyword>
<gene>
    <name evidence="3" type="ORF">DDW44_19740</name>
</gene>
<dbReference type="PIRSF" id="PIRSF029172">
    <property type="entry name" value="UCP029172_ABC_sbc_YnjB"/>
    <property type="match status" value="1"/>
</dbReference>
<dbReference type="EMBL" id="CP029188">
    <property type="protein sequence ID" value="AWI30761.1"/>
    <property type="molecule type" value="Genomic_DNA"/>
</dbReference>
<organism evidence="3 4">
    <name type="scientific">Streptomyces tirandamycinicus</name>
    <dbReference type="NCBI Taxonomy" id="2174846"/>
    <lineage>
        <taxon>Bacteria</taxon>
        <taxon>Bacillati</taxon>
        <taxon>Actinomycetota</taxon>
        <taxon>Actinomycetes</taxon>
        <taxon>Kitasatosporales</taxon>
        <taxon>Streptomycetaceae</taxon>
        <taxon>Streptomyces</taxon>
    </lineage>
</organism>
<reference evidence="3 4" key="1">
    <citation type="submission" date="2018-05" db="EMBL/GenBank/DDBJ databases">
        <title>Complete genome sequence of sponge-derived Streptomyces sp. HNM0039.</title>
        <authorList>
            <person name="Huang X."/>
            <person name="Zhou S."/>
        </authorList>
    </citation>
    <scope>NUCLEOTIDE SEQUENCE [LARGE SCALE GENOMIC DNA]</scope>
    <source>
        <strain evidence="3 4">HNM0039</strain>
    </source>
</reference>
<dbReference type="RefSeq" id="WP_108907235.1">
    <property type="nucleotide sequence ID" value="NZ_CP029188.1"/>
</dbReference>
<dbReference type="InterPro" id="IPR027020">
    <property type="entry name" value="YnjB"/>
</dbReference>
<dbReference type="Pfam" id="PF13416">
    <property type="entry name" value="SBP_bac_8"/>
    <property type="match status" value="1"/>
</dbReference>
<dbReference type="PROSITE" id="PS51257">
    <property type="entry name" value="PROKAR_LIPOPROTEIN"/>
    <property type="match status" value="1"/>
</dbReference>
<accession>A0A2S1SWI3</accession>
<dbReference type="Gene3D" id="3.40.190.10">
    <property type="entry name" value="Periplasmic binding protein-like II"/>
    <property type="match status" value="2"/>
</dbReference>
<dbReference type="PANTHER" id="PTHR42779">
    <property type="entry name" value="PROTEIN YNJB"/>
    <property type="match status" value="1"/>
</dbReference>
<evidence type="ECO:0000313" key="3">
    <source>
        <dbReference type="EMBL" id="AWI30761.1"/>
    </source>
</evidence>
<evidence type="ECO:0000256" key="1">
    <source>
        <dbReference type="SAM" id="MobiDB-lite"/>
    </source>
</evidence>
<dbReference type="PANTHER" id="PTHR42779:SF1">
    <property type="entry name" value="PROTEIN YNJB"/>
    <property type="match status" value="1"/>
</dbReference>
<feature type="signal peptide" evidence="2">
    <location>
        <begin position="1"/>
        <end position="30"/>
    </location>
</feature>
<dbReference type="OrthoDB" id="3239593at2"/>
<dbReference type="NCBIfam" id="NF008633">
    <property type="entry name" value="PRK11622.1"/>
    <property type="match status" value="1"/>
</dbReference>